<dbReference type="OrthoDB" id="7972509at2"/>
<dbReference type="EMBL" id="CP043538">
    <property type="protein sequence ID" value="QGY04575.1"/>
    <property type="molecule type" value="Genomic_DNA"/>
</dbReference>
<evidence type="ECO:0000313" key="4">
    <source>
        <dbReference type="Proteomes" id="UP000012488"/>
    </source>
</evidence>
<name>A0A6B9FUF1_9HYPH</name>
<evidence type="ECO:0000259" key="2">
    <source>
        <dbReference type="Pfam" id="PF02601"/>
    </source>
</evidence>
<dbReference type="InterPro" id="IPR003753">
    <property type="entry name" value="Exonuc_VII_L"/>
</dbReference>
<dbReference type="GO" id="GO:0009318">
    <property type="term" value="C:exodeoxyribonuclease VII complex"/>
    <property type="evidence" value="ECO:0007669"/>
    <property type="project" value="InterPro"/>
</dbReference>
<feature type="region of interest" description="Disordered" evidence="1">
    <location>
        <begin position="1"/>
        <end position="37"/>
    </location>
</feature>
<gene>
    <name evidence="3" type="ORF">MMSR116_23690</name>
</gene>
<dbReference type="AlphaFoldDB" id="A0A6B9FUF1"/>
<dbReference type="GO" id="GO:0006308">
    <property type="term" value="P:DNA catabolic process"/>
    <property type="evidence" value="ECO:0007669"/>
    <property type="project" value="InterPro"/>
</dbReference>
<dbReference type="InterPro" id="IPR020579">
    <property type="entry name" value="Exonuc_VII_lsu_C"/>
</dbReference>
<organism evidence="3 4">
    <name type="scientific">Methylobacterium mesophilicum SR1.6/6</name>
    <dbReference type="NCBI Taxonomy" id="908290"/>
    <lineage>
        <taxon>Bacteria</taxon>
        <taxon>Pseudomonadati</taxon>
        <taxon>Pseudomonadota</taxon>
        <taxon>Alphaproteobacteria</taxon>
        <taxon>Hyphomicrobiales</taxon>
        <taxon>Methylobacteriaceae</taxon>
        <taxon>Methylobacterium</taxon>
    </lineage>
</organism>
<proteinExistence type="predicted"/>
<keyword evidence="3" id="KW-0269">Exonuclease</keyword>
<dbReference type="KEGG" id="mmes:MMSR116_23690"/>
<feature type="domain" description="Exonuclease VII large subunit C-terminal" evidence="2">
    <location>
        <begin position="186"/>
        <end position="386"/>
    </location>
</feature>
<dbReference type="GO" id="GO:0008855">
    <property type="term" value="F:exodeoxyribonuclease VII activity"/>
    <property type="evidence" value="ECO:0007669"/>
    <property type="project" value="InterPro"/>
</dbReference>
<evidence type="ECO:0000313" key="3">
    <source>
        <dbReference type="EMBL" id="QGY04575.1"/>
    </source>
</evidence>
<sequence length="475" mass="51106">MRHHRFFPKTHGGPVPPAHLGDVRPPPVPPDDAGVTRPTDEIRELRDLLGWLRQRLRGEHTVRASVLTVEPLGSDGHLLLLGEGDPSGSVEPPRLKVRLAAADFAACRDAIGDALDPAALVNRTIVVRLQTGLRQRYGRGAGVQARVTAVISVGTLPIEGEIQRERTLQRLRRERCRLGPGTWEEPEDPRHIALIAAEFGDARRDVEHVLRPFEENGLIRLHRIYAMFEGPSAEHSLSEAFARAGELHREHGLSATLVCRGGGPVEGFQALNAYATVRAAAEVPNLVAGLGHAGTPLTALDAVAARSEPTPTAAAMLVRRLVEATGARAERALAAFDAALAEDLETAGRIALAVALQGFAASLGDLAELADRRLRQLHRGVERSLLTGLAAAAGMATGAMAEIEPSAPPVEVLGFGDGDDDEDPPWEPGWALVTAADTGLVIERYRELTSNRPLFLHFRDGTIFVRIVPTFVAYN</sequence>
<dbReference type="Pfam" id="PF02601">
    <property type="entry name" value="Exonuc_VII_L"/>
    <property type="match status" value="1"/>
</dbReference>
<accession>A0A6B9FUF1</accession>
<keyword evidence="3" id="KW-0378">Hydrolase</keyword>
<reference evidence="3 4" key="1">
    <citation type="journal article" date="2012" name="Genet. Mol. Biol.">
        <title>Analysis of 16S rRNA and mxaF genes revealing insights into Methylobacterium niche-specific plant association.</title>
        <authorList>
            <person name="Dourado M.N."/>
            <person name="Andreote F.D."/>
            <person name="Dini-Andreote F."/>
            <person name="Conti R."/>
            <person name="Araujo J.M."/>
            <person name="Araujo W.L."/>
        </authorList>
    </citation>
    <scope>NUCLEOTIDE SEQUENCE [LARGE SCALE GENOMIC DNA]</scope>
    <source>
        <strain evidence="3 4">SR1.6/6</strain>
    </source>
</reference>
<dbReference type="PANTHER" id="PTHR30008:SF0">
    <property type="entry name" value="EXODEOXYRIBONUCLEASE 7 LARGE SUBUNIT"/>
    <property type="match status" value="1"/>
</dbReference>
<protein>
    <submittedName>
        <fullName evidence="3">Exonuclease VII large subunit</fullName>
    </submittedName>
</protein>
<evidence type="ECO:0000256" key="1">
    <source>
        <dbReference type="SAM" id="MobiDB-lite"/>
    </source>
</evidence>
<dbReference type="Proteomes" id="UP000012488">
    <property type="component" value="Chromosome"/>
</dbReference>
<keyword evidence="3" id="KW-0540">Nuclease</keyword>
<dbReference type="PANTHER" id="PTHR30008">
    <property type="entry name" value="EXODEOXYRIBONUCLEASE 7 LARGE SUBUNIT"/>
    <property type="match status" value="1"/>
</dbReference>
<reference evidence="3 4" key="2">
    <citation type="journal article" date="2013" name="Genome Announc.">
        <title>Draft Genome Sequence of Methylobacterium mesophilicum Strain SR1.6/6, Isolated from Citrus sinensis.</title>
        <authorList>
            <person name="Marinho Almeida D."/>
            <person name="Dini-Andreote F."/>
            <person name="Camargo Neves A.A."/>
            <person name="Juca Ramos R.T."/>
            <person name="Andreote F.D."/>
            <person name="Carneiro A.R."/>
            <person name="Oliveira de Souza Lima A."/>
            <person name="Caracciolo Gomes de Sa P.H."/>
            <person name="Ribeiro Barbosa M.S."/>
            <person name="Araujo W.L."/>
            <person name="Silva A."/>
        </authorList>
    </citation>
    <scope>NUCLEOTIDE SEQUENCE [LARGE SCALE GENOMIC DNA]</scope>
    <source>
        <strain evidence="3 4">SR1.6/6</strain>
    </source>
</reference>